<dbReference type="Proteomes" id="UP001633002">
    <property type="component" value="Unassembled WGS sequence"/>
</dbReference>
<accession>A0ABD3HDB4</accession>
<feature type="domain" description="Reverse transcriptase zinc-binding" evidence="2">
    <location>
        <begin position="120"/>
        <end position="198"/>
    </location>
</feature>
<reference evidence="3 4" key="1">
    <citation type="submission" date="2024-09" db="EMBL/GenBank/DDBJ databases">
        <title>Chromosome-scale assembly of Riccia sorocarpa.</title>
        <authorList>
            <person name="Paukszto L."/>
        </authorList>
    </citation>
    <scope>NUCLEOTIDE SEQUENCE [LARGE SCALE GENOMIC DNA]</scope>
    <source>
        <strain evidence="3">LP-2024</strain>
        <tissue evidence="3">Aerial parts of the thallus</tissue>
    </source>
</reference>
<sequence length="368" mass="43001">MLSGWCAGKQNLKMVRGKGRLPPDTEVEVVIRIGEVQLGSKHKEWLAIKRRLKMMRVTKLRELSEWMGAENDQIVQLADPLRWSWDPDDTKPRTTWNRSIQEWKKELQPEYKLREKMNASWGLSWDTKKWMDLRRGLWKACLAPRDKIWLWKILNKGFFTLECSATMEIGSPTCTRCGNGTENIKHMFLFCKRTAITWNHLDDVYKRNTGKGMQGTSLPSLLEYSVKPENIAVLILLAFHTRYTWKDRCKKVYEGRDNPTPPTVILQEVEKAATSLAKKYTSKVKLESIKAGRRELALIKRTQTIDKIRRDRRIFAAQLPLTHTMWQETPEPPDSYEDRNTNREDAQEGHQPKEHDNSEESSPPTHED</sequence>
<feature type="compositionally biased region" description="Basic and acidic residues" evidence="1">
    <location>
        <begin position="336"/>
        <end position="358"/>
    </location>
</feature>
<protein>
    <recommendedName>
        <fullName evidence="2">Reverse transcriptase zinc-binding domain-containing protein</fullName>
    </recommendedName>
</protein>
<proteinExistence type="predicted"/>
<feature type="region of interest" description="Disordered" evidence="1">
    <location>
        <begin position="323"/>
        <end position="368"/>
    </location>
</feature>
<gene>
    <name evidence="3" type="ORF">R1sor_014458</name>
</gene>
<dbReference type="InterPro" id="IPR026960">
    <property type="entry name" value="RVT-Znf"/>
</dbReference>
<evidence type="ECO:0000259" key="2">
    <source>
        <dbReference type="Pfam" id="PF13966"/>
    </source>
</evidence>
<dbReference type="EMBL" id="JBJQOH010000004">
    <property type="protein sequence ID" value="KAL3688149.1"/>
    <property type="molecule type" value="Genomic_DNA"/>
</dbReference>
<dbReference type="AlphaFoldDB" id="A0ABD3HDB4"/>
<evidence type="ECO:0000313" key="4">
    <source>
        <dbReference type="Proteomes" id="UP001633002"/>
    </source>
</evidence>
<keyword evidence="4" id="KW-1185">Reference proteome</keyword>
<comment type="caution">
    <text evidence="3">The sequence shown here is derived from an EMBL/GenBank/DDBJ whole genome shotgun (WGS) entry which is preliminary data.</text>
</comment>
<organism evidence="3 4">
    <name type="scientific">Riccia sorocarpa</name>
    <dbReference type="NCBI Taxonomy" id="122646"/>
    <lineage>
        <taxon>Eukaryota</taxon>
        <taxon>Viridiplantae</taxon>
        <taxon>Streptophyta</taxon>
        <taxon>Embryophyta</taxon>
        <taxon>Marchantiophyta</taxon>
        <taxon>Marchantiopsida</taxon>
        <taxon>Marchantiidae</taxon>
        <taxon>Marchantiales</taxon>
        <taxon>Ricciaceae</taxon>
        <taxon>Riccia</taxon>
    </lineage>
</organism>
<name>A0ABD3HDB4_9MARC</name>
<evidence type="ECO:0000313" key="3">
    <source>
        <dbReference type="EMBL" id="KAL3688149.1"/>
    </source>
</evidence>
<evidence type="ECO:0000256" key="1">
    <source>
        <dbReference type="SAM" id="MobiDB-lite"/>
    </source>
</evidence>
<dbReference type="Pfam" id="PF13966">
    <property type="entry name" value="zf-RVT"/>
    <property type="match status" value="1"/>
</dbReference>